<proteinExistence type="predicted"/>
<feature type="region of interest" description="Disordered" evidence="1">
    <location>
        <begin position="115"/>
        <end position="134"/>
    </location>
</feature>
<dbReference type="EMBL" id="JACXVP010000001">
    <property type="protein sequence ID" value="KAG5628852.1"/>
    <property type="molecule type" value="Genomic_DNA"/>
</dbReference>
<feature type="compositionally biased region" description="Polar residues" evidence="1">
    <location>
        <begin position="124"/>
        <end position="134"/>
    </location>
</feature>
<gene>
    <name evidence="2" type="ORF">H5410_000569</name>
</gene>
<evidence type="ECO:0000313" key="2">
    <source>
        <dbReference type="EMBL" id="KAG5628852.1"/>
    </source>
</evidence>
<evidence type="ECO:0000256" key="1">
    <source>
        <dbReference type="SAM" id="MobiDB-lite"/>
    </source>
</evidence>
<organism evidence="2 3">
    <name type="scientific">Solanum commersonii</name>
    <name type="common">Commerson's wild potato</name>
    <name type="synonym">Commerson's nightshade</name>
    <dbReference type="NCBI Taxonomy" id="4109"/>
    <lineage>
        <taxon>Eukaryota</taxon>
        <taxon>Viridiplantae</taxon>
        <taxon>Streptophyta</taxon>
        <taxon>Embryophyta</taxon>
        <taxon>Tracheophyta</taxon>
        <taxon>Spermatophyta</taxon>
        <taxon>Magnoliopsida</taxon>
        <taxon>eudicotyledons</taxon>
        <taxon>Gunneridae</taxon>
        <taxon>Pentapetalae</taxon>
        <taxon>asterids</taxon>
        <taxon>lamiids</taxon>
        <taxon>Solanales</taxon>
        <taxon>Solanaceae</taxon>
        <taxon>Solanoideae</taxon>
        <taxon>Solaneae</taxon>
        <taxon>Solanum</taxon>
    </lineage>
</organism>
<reference evidence="2 3" key="1">
    <citation type="submission" date="2020-09" db="EMBL/GenBank/DDBJ databases">
        <title>De no assembly of potato wild relative species, Solanum commersonii.</title>
        <authorList>
            <person name="Cho K."/>
        </authorList>
    </citation>
    <scope>NUCLEOTIDE SEQUENCE [LARGE SCALE GENOMIC DNA]</scope>
    <source>
        <strain evidence="2">LZ3.2</strain>
        <tissue evidence="2">Leaf</tissue>
    </source>
</reference>
<accession>A0A9J6AWL2</accession>
<comment type="caution">
    <text evidence="2">The sequence shown here is derived from an EMBL/GenBank/DDBJ whole genome shotgun (WGS) entry which is preliminary data.</text>
</comment>
<keyword evidence="3" id="KW-1185">Reference proteome</keyword>
<protein>
    <submittedName>
        <fullName evidence="2">Uncharacterized protein</fullName>
    </submittedName>
</protein>
<evidence type="ECO:0000313" key="3">
    <source>
        <dbReference type="Proteomes" id="UP000824120"/>
    </source>
</evidence>
<name>A0A9J6AWL2_SOLCO</name>
<dbReference type="Proteomes" id="UP000824120">
    <property type="component" value="Chromosome 1"/>
</dbReference>
<sequence>MVFEDGCRIGTQNSYENEKAKETTLVCNLQDSSLLHCWDNFVPPGRVIEQQLWISTKSDSDTRELQNVEIQLRHINDLTRSHENISMNLREAHHPIEDPDKPTCLKYLLNKNKVPKEKTEATRNKSSFEQSRLA</sequence>
<dbReference type="AlphaFoldDB" id="A0A9J6AWL2"/>